<comment type="caution">
    <text evidence="4">The sequence shown here is derived from an EMBL/GenBank/DDBJ whole genome shotgun (WGS) entry which is preliminary data.</text>
</comment>
<gene>
    <name evidence="4" type="ORF">GS601_15705</name>
</gene>
<dbReference type="Pfam" id="PF02719">
    <property type="entry name" value="Polysacc_synt_2"/>
    <property type="match status" value="1"/>
</dbReference>
<dbReference type="SUPFAM" id="SSF51735">
    <property type="entry name" value="NAD(P)-binding Rossmann-fold domains"/>
    <property type="match status" value="2"/>
</dbReference>
<evidence type="ECO:0000259" key="3">
    <source>
        <dbReference type="Pfam" id="PF02719"/>
    </source>
</evidence>
<dbReference type="Gene3D" id="3.40.50.720">
    <property type="entry name" value="NAD(P)-binding Rossmann-like Domain"/>
    <property type="match status" value="2"/>
</dbReference>
<organism evidence="4 5">
    <name type="scientific">Myxacorys almedinensis A</name>
    <dbReference type="NCBI Taxonomy" id="2690445"/>
    <lineage>
        <taxon>Bacteria</taxon>
        <taxon>Bacillati</taxon>
        <taxon>Cyanobacteriota</taxon>
        <taxon>Cyanophyceae</taxon>
        <taxon>Leptolyngbyales</taxon>
        <taxon>Leptolyngbyaceae</taxon>
        <taxon>Myxacorys</taxon>
        <taxon>Myxacorys almedinensis</taxon>
    </lineage>
</organism>
<evidence type="ECO:0000313" key="4">
    <source>
        <dbReference type="EMBL" id="NDJ18715.1"/>
    </source>
</evidence>
<dbReference type="CDD" id="cd05237">
    <property type="entry name" value="UDP_invert_4-6DH_SDR_e"/>
    <property type="match status" value="1"/>
</dbReference>
<keyword evidence="2" id="KW-0472">Membrane</keyword>
<dbReference type="InterPro" id="IPR036291">
    <property type="entry name" value="NAD(P)-bd_dom_sf"/>
</dbReference>
<accession>A0A8J7Z3N2</accession>
<name>A0A8J7Z3N2_9CYAN</name>
<keyword evidence="2" id="KW-0812">Transmembrane</keyword>
<evidence type="ECO:0000256" key="1">
    <source>
        <dbReference type="ARBA" id="ARBA00007430"/>
    </source>
</evidence>
<feature type="domain" description="Polysaccharide biosynthesis protein CapD-like" evidence="3">
    <location>
        <begin position="321"/>
        <end position="604"/>
    </location>
</feature>
<dbReference type="PANTHER" id="PTHR43318">
    <property type="entry name" value="UDP-N-ACETYLGLUCOSAMINE 4,6-DEHYDRATASE"/>
    <property type="match status" value="1"/>
</dbReference>
<keyword evidence="2" id="KW-1133">Transmembrane helix</keyword>
<dbReference type="InterPro" id="IPR051203">
    <property type="entry name" value="Polysaccharide_Synthase-Rel"/>
</dbReference>
<evidence type="ECO:0000313" key="5">
    <source>
        <dbReference type="Proteomes" id="UP000646053"/>
    </source>
</evidence>
<feature type="transmembrane region" description="Helical" evidence="2">
    <location>
        <begin position="69"/>
        <end position="90"/>
    </location>
</feature>
<dbReference type="EMBL" id="WVIE01000019">
    <property type="protein sequence ID" value="NDJ18715.1"/>
    <property type="molecule type" value="Genomic_DNA"/>
</dbReference>
<comment type="similarity">
    <text evidence="1">Belongs to the polysaccharide synthase family.</text>
</comment>
<sequence>MRDRFSVSYALSYLSRTDLSIRCFKVVIQLPQRLRRYILFATDGVIFLVATFVALNLRFDDLPLVEKIITYRDIILFVVPIKFCIFYFLGMYRPLLRHTGAGILWLALRSVILSEAALSATGSLLGLSLLPRSVQIISALVTWIAVVGFRFSMRQALLLAELAPKSRPKTRAAIATAFQKTERIVIYGAGSAGVQLAQALDRELTYDVIAFVDDNPDIQGRWIEKTQIYAPSLLRTLIGQHQATIVLLAIPSATPQQKRRILQTLKGLPVQVKTVPTISEILSGKVPIGRIRNVDISDLLGREEVLPDPSLLRVNITDKSVLVTGAGGSIGSELCRQIAQQNPRRLVLFELNEFALYSIDAELAETYPHIPRIAFLGSVTDAKRLEEAFTQYQVQTVYHAAAYKHVPLVEANPAQGILNNVHGTLVTARTADKCRVETFVLISTDKAVRPTNVMGATKRTAELVLQALAADSTLHTRFVMVRFGNVLNSNGSVVPRFRQQIAMGKPITLTHPGMTRYFMSIPEASRLVIQAGAMGKSGEVFLLDMGEPVKIYDLAIQMIELSGLVPGEDIEIEITGLRPGEKLYEELLIGADAQATSHPKIYGAREAMIPWNILEPLLDQLFIAAHQNNQIKLRSLLQLVVSEYNPQPASALGGSRNSEGTLPRNG</sequence>
<protein>
    <submittedName>
        <fullName evidence="4">Polysaccharide biosynthesis protein</fullName>
    </submittedName>
</protein>
<proteinExistence type="inferred from homology"/>
<feature type="transmembrane region" description="Helical" evidence="2">
    <location>
        <begin position="102"/>
        <end position="127"/>
    </location>
</feature>
<reference evidence="4" key="1">
    <citation type="submission" date="2019-12" db="EMBL/GenBank/DDBJ databases">
        <title>High-Quality draft genome sequences of three cyanobacteria isolated from the limestone walls of the Old Cathedral of Coimbra.</title>
        <authorList>
            <person name="Tiago I."/>
            <person name="Soares F."/>
            <person name="Portugal A."/>
        </authorList>
    </citation>
    <scope>NUCLEOTIDE SEQUENCE</scope>
    <source>
        <strain evidence="4">A</strain>
    </source>
</reference>
<keyword evidence="5" id="KW-1185">Reference proteome</keyword>
<dbReference type="PANTHER" id="PTHR43318:SF1">
    <property type="entry name" value="POLYSACCHARIDE BIOSYNTHESIS PROTEIN EPSC-RELATED"/>
    <property type="match status" value="1"/>
</dbReference>
<dbReference type="Proteomes" id="UP000646053">
    <property type="component" value="Unassembled WGS sequence"/>
</dbReference>
<dbReference type="InterPro" id="IPR003869">
    <property type="entry name" value="Polysac_CapD-like"/>
</dbReference>
<dbReference type="AlphaFoldDB" id="A0A8J7Z3N2"/>
<evidence type="ECO:0000256" key="2">
    <source>
        <dbReference type="SAM" id="Phobius"/>
    </source>
</evidence>
<dbReference type="RefSeq" id="WP_162424244.1">
    <property type="nucleotide sequence ID" value="NZ_WVIE01000019.1"/>
</dbReference>
<feature type="transmembrane region" description="Helical" evidence="2">
    <location>
        <begin position="37"/>
        <end position="57"/>
    </location>
</feature>